<evidence type="ECO:0000313" key="2">
    <source>
        <dbReference type="Proteomes" id="UP000287166"/>
    </source>
</evidence>
<reference evidence="1 2" key="1">
    <citation type="journal article" date="2018" name="Sci. Rep.">
        <title>Genome sequence of the cauliflower mushroom Sparassis crispa (Hanabiratake) and its association with beneficial usage.</title>
        <authorList>
            <person name="Kiyama R."/>
            <person name="Furutani Y."/>
            <person name="Kawaguchi K."/>
            <person name="Nakanishi T."/>
        </authorList>
    </citation>
    <scope>NUCLEOTIDE SEQUENCE [LARGE SCALE GENOMIC DNA]</scope>
</reference>
<dbReference type="EMBL" id="BFAD01000012">
    <property type="protein sequence ID" value="GBE88082.1"/>
    <property type="molecule type" value="Genomic_DNA"/>
</dbReference>
<comment type="caution">
    <text evidence="1">The sequence shown here is derived from an EMBL/GenBank/DDBJ whole genome shotgun (WGS) entry which is preliminary data.</text>
</comment>
<dbReference type="RefSeq" id="XP_027618995.1">
    <property type="nucleotide sequence ID" value="XM_027763194.1"/>
</dbReference>
<evidence type="ECO:0000313" key="1">
    <source>
        <dbReference type="EMBL" id="GBE88082.1"/>
    </source>
</evidence>
<dbReference type="AlphaFoldDB" id="A0A401H102"/>
<dbReference type="Gene3D" id="3.40.50.720">
    <property type="entry name" value="NAD(P)-binding Rossmann-like Domain"/>
    <property type="match status" value="1"/>
</dbReference>
<dbReference type="InParanoid" id="A0A401H102"/>
<accession>A0A401H102</accession>
<organism evidence="1 2">
    <name type="scientific">Sparassis crispa</name>
    <dbReference type="NCBI Taxonomy" id="139825"/>
    <lineage>
        <taxon>Eukaryota</taxon>
        <taxon>Fungi</taxon>
        <taxon>Dikarya</taxon>
        <taxon>Basidiomycota</taxon>
        <taxon>Agaricomycotina</taxon>
        <taxon>Agaricomycetes</taxon>
        <taxon>Polyporales</taxon>
        <taxon>Sparassidaceae</taxon>
        <taxon>Sparassis</taxon>
    </lineage>
</organism>
<dbReference type="OrthoDB" id="2747705at2759"/>
<dbReference type="Gene3D" id="3.90.180.10">
    <property type="entry name" value="Medium-chain alcohol dehydrogenases, catalytic domain"/>
    <property type="match status" value="1"/>
</dbReference>
<dbReference type="Proteomes" id="UP000287166">
    <property type="component" value="Unassembled WGS sequence"/>
</dbReference>
<protein>
    <submittedName>
        <fullName evidence="1">Uncharacterized protein</fullName>
    </submittedName>
</protein>
<dbReference type="GeneID" id="38784999"/>
<dbReference type="STRING" id="139825.A0A401H102"/>
<gene>
    <name evidence="1" type="ORF">SCP_1203110</name>
</gene>
<sequence>MDQSRPRRTQGGGTLVLGDSVDPAKKCANKKAVCVYGDSHANRKTGASLFSHITSLLENGLITVNGPNRVEVLPNGLARIQDGEARHTNNEASSVKLVVHPQETLQACIGYAVRINRASV</sequence>
<proteinExistence type="predicted"/>
<name>A0A401H102_9APHY</name>
<keyword evidence="2" id="KW-1185">Reference proteome</keyword>